<dbReference type="Pfam" id="PF02518">
    <property type="entry name" value="HATPase_c"/>
    <property type="match status" value="1"/>
</dbReference>
<dbReference type="InterPro" id="IPR036890">
    <property type="entry name" value="HATPase_C_sf"/>
</dbReference>
<evidence type="ECO:0000256" key="2">
    <source>
        <dbReference type="ARBA" id="ARBA00012438"/>
    </source>
</evidence>
<dbReference type="Gene3D" id="3.30.565.10">
    <property type="entry name" value="Histidine kinase-like ATPase, C-terminal domain"/>
    <property type="match status" value="1"/>
</dbReference>
<keyword evidence="4" id="KW-0175">Coiled coil</keyword>
<dbReference type="CDD" id="cd00038">
    <property type="entry name" value="CAP_ED"/>
    <property type="match status" value="1"/>
</dbReference>
<dbReference type="PANTHER" id="PTHR43065">
    <property type="entry name" value="SENSOR HISTIDINE KINASE"/>
    <property type="match status" value="1"/>
</dbReference>
<evidence type="ECO:0000313" key="7">
    <source>
        <dbReference type="EMBL" id="XCD17403.1"/>
    </source>
</evidence>
<evidence type="ECO:0000259" key="5">
    <source>
        <dbReference type="PROSITE" id="PS50042"/>
    </source>
</evidence>
<dbReference type="EC" id="2.7.13.3" evidence="2"/>
<dbReference type="InterPro" id="IPR003661">
    <property type="entry name" value="HisK_dim/P_dom"/>
</dbReference>
<dbReference type="InterPro" id="IPR003594">
    <property type="entry name" value="HATPase_dom"/>
</dbReference>
<dbReference type="PRINTS" id="PR00344">
    <property type="entry name" value="BCTRLSENSOR"/>
</dbReference>
<dbReference type="CDD" id="cd00082">
    <property type="entry name" value="HisKA"/>
    <property type="match status" value="1"/>
</dbReference>
<dbReference type="Gene3D" id="2.60.120.10">
    <property type="entry name" value="Jelly Rolls"/>
    <property type="match status" value="1"/>
</dbReference>
<dbReference type="GO" id="GO:0005524">
    <property type="term" value="F:ATP binding"/>
    <property type="evidence" value="ECO:0007669"/>
    <property type="project" value="UniProtKB-KW"/>
</dbReference>
<dbReference type="PANTHER" id="PTHR43065:SF48">
    <property type="entry name" value="HISTIDINE KINASE"/>
    <property type="match status" value="1"/>
</dbReference>
<sequence length="656" mass="74619">MTQNNRYAVLCLDSDFANLDKLDTELSLYQSHFDIHLATSISEGHDLVQQIGRQGQHLAMVIARHSRLFDGGEFLIQLEQSAHAQSARKILISKTDSIDIQAILNAVNEGRLDHCLTYPIEQVSLHKTVVKELTQYVVHHEKDQLLDFGKVLDQQKILRAHIENKMHSYRASFIHDFHELSDNELAVQVIEALLAFFAEKDETRAVRQYSAEHLLTAEGQSNQFLWFIVEGHVALYKKDDIGQQREVVRHSRGGIVGGMSFVTGEQSFSTAMTLTPTKVVKLDRTVFTQVMHSNTDLLPLFTNLLLRHFNRRLQRSINTKLELQKTLESLESAHQQLIEQEKMAMLGQLVAGVAHELNNPVSAILRGGETLSIKVDEILNTKHEDNTFDIGLEVLKQSRHSSPLSTSELRLRSKELNERIGDRRIAKRLVNLDLHDNDALLKQAITNPAKLAETLSKLERFQATGTTLRSIQVCAQRIADMVKSLKGYSRQDNESYERVDLHEGIEDTLVIFENRLKRHSLIKEYGSLPEIFCKPITLQQVWTNLISNALDALPEKGELTIRSSQVSRDDVFYNCFEFIDNGCGIPQAQLERIFELNYTTKREGNFGLGIGLSICQQILAQHQGWIEATSEVGKYTNMAVYIPVTQQKLTKEHHYD</sequence>
<dbReference type="InterPro" id="IPR014710">
    <property type="entry name" value="RmlC-like_jellyroll"/>
</dbReference>
<dbReference type="Pfam" id="PF00027">
    <property type="entry name" value="cNMP_binding"/>
    <property type="match status" value="1"/>
</dbReference>
<protein>
    <recommendedName>
        <fullName evidence="2">histidine kinase</fullName>
        <ecNumber evidence="2">2.7.13.3</ecNumber>
    </recommendedName>
</protein>
<evidence type="ECO:0000259" key="6">
    <source>
        <dbReference type="PROSITE" id="PS50109"/>
    </source>
</evidence>
<gene>
    <name evidence="7" type="ORF">PG915_07725</name>
</gene>
<comment type="catalytic activity">
    <reaction evidence="1">
        <text>ATP + protein L-histidine = ADP + protein N-phospho-L-histidine.</text>
        <dbReference type="EC" id="2.7.13.3"/>
    </reaction>
</comment>
<feature type="coiled-coil region" evidence="4">
    <location>
        <begin position="313"/>
        <end position="340"/>
    </location>
</feature>
<dbReference type="PROSITE" id="PS50042">
    <property type="entry name" value="CNMP_BINDING_3"/>
    <property type="match status" value="1"/>
</dbReference>
<name>A0AAU8BMF0_9VIBR</name>
<dbReference type="AlphaFoldDB" id="A0AAU8BMF0"/>
<dbReference type="InterPro" id="IPR000595">
    <property type="entry name" value="cNMP-bd_dom"/>
</dbReference>
<dbReference type="GO" id="GO:0000155">
    <property type="term" value="F:phosphorelay sensor kinase activity"/>
    <property type="evidence" value="ECO:0007669"/>
    <property type="project" value="InterPro"/>
</dbReference>
<evidence type="ECO:0000256" key="4">
    <source>
        <dbReference type="SAM" id="Coils"/>
    </source>
</evidence>
<dbReference type="InterPro" id="IPR005467">
    <property type="entry name" value="His_kinase_dom"/>
</dbReference>
<dbReference type="PROSITE" id="PS50109">
    <property type="entry name" value="HIS_KIN"/>
    <property type="match status" value="1"/>
</dbReference>
<dbReference type="SMART" id="SM00387">
    <property type="entry name" value="HATPase_c"/>
    <property type="match status" value="1"/>
</dbReference>
<dbReference type="InterPro" id="IPR018490">
    <property type="entry name" value="cNMP-bd_dom_sf"/>
</dbReference>
<evidence type="ECO:0000256" key="1">
    <source>
        <dbReference type="ARBA" id="ARBA00000085"/>
    </source>
</evidence>
<dbReference type="InterPro" id="IPR036097">
    <property type="entry name" value="HisK_dim/P_sf"/>
</dbReference>
<dbReference type="SUPFAM" id="SSF55874">
    <property type="entry name" value="ATPase domain of HSP90 chaperone/DNA topoisomerase II/histidine kinase"/>
    <property type="match status" value="1"/>
</dbReference>
<proteinExistence type="predicted"/>
<dbReference type="EMBL" id="CP115920">
    <property type="protein sequence ID" value="XCD17403.1"/>
    <property type="molecule type" value="Genomic_DNA"/>
</dbReference>
<keyword evidence="7" id="KW-0067">ATP-binding</keyword>
<feature type="domain" description="Cyclic nucleotide-binding" evidence="5">
    <location>
        <begin position="207"/>
        <end position="308"/>
    </location>
</feature>
<dbReference type="SUPFAM" id="SSF47384">
    <property type="entry name" value="Homodimeric domain of signal transducing histidine kinase"/>
    <property type="match status" value="1"/>
</dbReference>
<accession>A0AAU8BMF0</accession>
<evidence type="ECO:0000256" key="3">
    <source>
        <dbReference type="ARBA" id="ARBA00022553"/>
    </source>
</evidence>
<dbReference type="SUPFAM" id="SSF51206">
    <property type="entry name" value="cAMP-binding domain-like"/>
    <property type="match status" value="1"/>
</dbReference>
<keyword evidence="7" id="KW-0547">Nucleotide-binding</keyword>
<dbReference type="InterPro" id="IPR004358">
    <property type="entry name" value="Sig_transdc_His_kin-like_C"/>
</dbReference>
<organism evidence="7">
    <name type="scientific">Vibrio chaetopteri</name>
    <dbReference type="NCBI Taxonomy" id="3016528"/>
    <lineage>
        <taxon>Bacteria</taxon>
        <taxon>Pseudomonadati</taxon>
        <taxon>Pseudomonadota</taxon>
        <taxon>Gammaproteobacteria</taxon>
        <taxon>Vibrionales</taxon>
        <taxon>Vibrionaceae</taxon>
        <taxon>Vibrio</taxon>
    </lineage>
</organism>
<feature type="domain" description="Histidine kinase" evidence="6">
    <location>
        <begin position="440"/>
        <end position="646"/>
    </location>
</feature>
<dbReference type="RefSeq" id="WP_353498598.1">
    <property type="nucleotide sequence ID" value="NZ_CP115920.1"/>
</dbReference>
<keyword evidence="3" id="KW-0597">Phosphoprotein</keyword>
<dbReference type="KEGG" id="vck:PG915_07725"/>
<reference evidence="7" key="1">
    <citation type="submission" date="2023-01" db="EMBL/GenBank/DDBJ databases">
        <title>Vibrio sp. CB1-14 genome sequencing.</title>
        <authorList>
            <person name="Otstavnykh N."/>
            <person name="Isaeva M."/>
            <person name="Meleshko D."/>
        </authorList>
    </citation>
    <scope>NUCLEOTIDE SEQUENCE</scope>
    <source>
        <strain evidence="7">CB1-14</strain>
    </source>
</reference>
<dbReference type="Gene3D" id="1.10.287.130">
    <property type="match status" value="1"/>
</dbReference>